<organism evidence="2 3">
    <name type="scientific">Lentinus tigrinus ALCF2SS1-6</name>
    <dbReference type="NCBI Taxonomy" id="1328759"/>
    <lineage>
        <taxon>Eukaryota</taxon>
        <taxon>Fungi</taxon>
        <taxon>Dikarya</taxon>
        <taxon>Basidiomycota</taxon>
        <taxon>Agaricomycotina</taxon>
        <taxon>Agaricomycetes</taxon>
        <taxon>Polyporales</taxon>
        <taxon>Polyporaceae</taxon>
        <taxon>Lentinus</taxon>
    </lineage>
</organism>
<reference evidence="2" key="1">
    <citation type="journal article" date="2018" name="Genome Biol. Evol.">
        <title>Genomics and development of Lentinus tigrinus, a white-rot wood-decaying mushroom with dimorphic fruiting bodies.</title>
        <authorList>
            <person name="Wu B."/>
            <person name="Xu Z."/>
            <person name="Knudson A."/>
            <person name="Carlson A."/>
            <person name="Chen N."/>
            <person name="Kovaka S."/>
            <person name="LaButti K."/>
            <person name="Lipzen A."/>
            <person name="Pennachio C."/>
            <person name="Riley R."/>
            <person name="Schakwitz W."/>
            <person name="Umezawa K."/>
            <person name="Ohm R.A."/>
            <person name="Grigoriev I.V."/>
            <person name="Nagy L.G."/>
            <person name="Gibbons J."/>
            <person name="Hibbett D."/>
        </authorList>
    </citation>
    <scope>NUCLEOTIDE SEQUENCE [LARGE SCALE GENOMIC DNA]</scope>
    <source>
        <strain evidence="2">ALCF2SS1-6</strain>
    </source>
</reference>
<dbReference type="AlphaFoldDB" id="A0A5C2SHQ9"/>
<name>A0A5C2SHQ9_9APHY</name>
<protein>
    <submittedName>
        <fullName evidence="2">Uncharacterized protein</fullName>
    </submittedName>
</protein>
<feature type="region of interest" description="Disordered" evidence="1">
    <location>
        <begin position="361"/>
        <end position="395"/>
    </location>
</feature>
<gene>
    <name evidence="2" type="ORF">L227DRAFT_432281</name>
</gene>
<evidence type="ECO:0000313" key="3">
    <source>
        <dbReference type="Proteomes" id="UP000313359"/>
    </source>
</evidence>
<dbReference type="OrthoDB" id="2757543at2759"/>
<sequence length="395" mass="41414">MYATMEFSMGLGGPSSCSEARWVRKWIKRQQAKTRRRKSDGSNSGSAEGDSAFSPFPSTEEREAATVPLPVPLPPVATDIPPPQEPIPADTPACSARAPVPLVFPAQPDALYHSDVTAVRPAAIRPAFQQLSGPCSPGVDSGACDGYSSGVAYTSIPGPSSTAMHLPPTSLVDHRTAQPGLPAALFSVPLCLDTPPLYTVTPPFGQGAPQDFTQDHINPAYTRTTADFTSSIELPPVADFPGASTTVAPAALSIPSFVPPIGLTAGAAYLYKIFHSPMEANEAAPPEAPPFNSEFFLPELARPSDMSLDLRLPLSAFSPPVLPVSYHGYSGAAYPLSYQMRLSDLVALTKAIRLAAMPAASDDTKTPVQDTDVAMGTGEGGNTGHAGKSYTHPTK</sequence>
<feature type="compositionally biased region" description="Basic residues" evidence="1">
    <location>
        <begin position="28"/>
        <end position="38"/>
    </location>
</feature>
<feature type="region of interest" description="Disordered" evidence="1">
    <location>
        <begin position="28"/>
        <end position="68"/>
    </location>
</feature>
<evidence type="ECO:0000256" key="1">
    <source>
        <dbReference type="SAM" id="MobiDB-lite"/>
    </source>
</evidence>
<dbReference type="Proteomes" id="UP000313359">
    <property type="component" value="Unassembled WGS sequence"/>
</dbReference>
<dbReference type="EMBL" id="ML122258">
    <property type="protein sequence ID" value="RPD62639.1"/>
    <property type="molecule type" value="Genomic_DNA"/>
</dbReference>
<accession>A0A5C2SHQ9</accession>
<proteinExistence type="predicted"/>
<keyword evidence="3" id="KW-1185">Reference proteome</keyword>
<evidence type="ECO:0000313" key="2">
    <source>
        <dbReference type="EMBL" id="RPD62639.1"/>
    </source>
</evidence>